<name>A0ABU6RF94_9FABA</name>
<gene>
    <name evidence="2" type="ORF">PIB30_042171</name>
</gene>
<organism evidence="2 3">
    <name type="scientific">Stylosanthes scabra</name>
    <dbReference type="NCBI Taxonomy" id="79078"/>
    <lineage>
        <taxon>Eukaryota</taxon>
        <taxon>Viridiplantae</taxon>
        <taxon>Streptophyta</taxon>
        <taxon>Embryophyta</taxon>
        <taxon>Tracheophyta</taxon>
        <taxon>Spermatophyta</taxon>
        <taxon>Magnoliopsida</taxon>
        <taxon>eudicotyledons</taxon>
        <taxon>Gunneridae</taxon>
        <taxon>Pentapetalae</taxon>
        <taxon>rosids</taxon>
        <taxon>fabids</taxon>
        <taxon>Fabales</taxon>
        <taxon>Fabaceae</taxon>
        <taxon>Papilionoideae</taxon>
        <taxon>50 kb inversion clade</taxon>
        <taxon>dalbergioids sensu lato</taxon>
        <taxon>Dalbergieae</taxon>
        <taxon>Pterocarpus clade</taxon>
        <taxon>Stylosanthes</taxon>
    </lineage>
</organism>
<evidence type="ECO:0000256" key="1">
    <source>
        <dbReference type="SAM" id="MobiDB-lite"/>
    </source>
</evidence>
<keyword evidence="3" id="KW-1185">Reference proteome</keyword>
<evidence type="ECO:0000313" key="2">
    <source>
        <dbReference type="EMBL" id="MED6122691.1"/>
    </source>
</evidence>
<feature type="region of interest" description="Disordered" evidence="1">
    <location>
        <begin position="42"/>
        <end position="83"/>
    </location>
</feature>
<proteinExistence type="predicted"/>
<reference evidence="2 3" key="1">
    <citation type="journal article" date="2023" name="Plants (Basel)">
        <title>Bridging the Gap: Combining Genomics and Transcriptomics Approaches to Understand Stylosanthes scabra, an Orphan Legume from the Brazilian Caatinga.</title>
        <authorList>
            <person name="Ferreira-Neto J.R.C."/>
            <person name="da Silva M.D."/>
            <person name="Binneck E."/>
            <person name="de Melo N.F."/>
            <person name="da Silva R.H."/>
            <person name="de Melo A.L.T.M."/>
            <person name="Pandolfi V."/>
            <person name="Bustamante F.O."/>
            <person name="Brasileiro-Vidal A.C."/>
            <person name="Benko-Iseppon A.M."/>
        </authorList>
    </citation>
    <scope>NUCLEOTIDE SEQUENCE [LARGE SCALE GENOMIC DNA]</scope>
    <source>
        <tissue evidence="2">Leaves</tissue>
    </source>
</reference>
<comment type="caution">
    <text evidence="2">The sequence shown here is derived from an EMBL/GenBank/DDBJ whole genome shotgun (WGS) entry which is preliminary data.</text>
</comment>
<feature type="compositionally biased region" description="Basic and acidic residues" evidence="1">
    <location>
        <begin position="48"/>
        <end position="57"/>
    </location>
</feature>
<dbReference type="Proteomes" id="UP001341840">
    <property type="component" value="Unassembled WGS sequence"/>
</dbReference>
<sequence length="83" mass="8893">MAYGSEAKWNEGTIVDVSSPIENQSTVSSIGLGVVSIVRATTSGGGCKVDRREERRNEKPRRRRENDRSSGGSGGVGTARKIQ</sequence>
<evidence type="ECO:0000313" key="3">
    <source>
        <dbReference type="Proteomes" id="UP001341840"/>
    </source>
</evidence>
<protein>
    <submittedName>
        <fullName evidence="2">Uncharacterized protein</fullName>
    </submittedName>
</protein>
<dbReference type="EMBL" id="JASCZI010030446">
    <property type="protein sequence ID" value="MED6122691.1"/>
    <property type="molecule type" value="Genomic_DNA"/>
</dbReference>
<accession>A0ABU6RF94</accession>